<feature type="domain" description="Tryptophan synthase beta chain-like PALP" evidence="7">
    <location>
        <begin position="7"/>
        <end position="293"/>
    </location>
</feature>
<dbReference type="Gene3D" id="3.40.50.1100">
    <property type="match status" value="2"/>
</dbReference>
<dbReference type="GO" id="GO:0030170">
    <property type="term" value="F:pyridoxal phosphate binding"/>
    <property type="evidence" value="ECO:0007669"/>
    <property type="project" value="InterPro"/>
</dbReference>
<keyword evidence="5 8" id="KW-0456">Lyase</keyword>
<evidence type="ECO:0000256" key="4">
    <source>
        <dbReference type="ARBA" id="ARBA00022898"/>
    </source>
</evidence>
<evidence type="ECO:0000259" key="7">
    <source>
        <dbReference type="Pfam" id="PF00291"/>
    </source>
</evidence>
<dbReference type="Proteomes" id="UP000054869">
    <property type="component" value="Unassembled WGS sequence"/>
</dbReference>
<reference evidence="8 9" key="1">
    <citation type="submission" date="2015-11" db="EMBL/GenBank/DDBJ databases">
        <title>Genomic analysis of 38 Legionella species identifies large and diverse effector repertoires.</title>
        <authorList>
            <person name="Burstein D."/>
            <person name="Amaro F."/>
            <person name="Zusman T."/>
            <person name="Lifshitz Z."/>
            <person name="Cohen O."/>
            <person name="Gilbert J.A."/>
            <person name="Pupko T."/>
            <person name="Shuman H.A."/>
            <person name="Segal G."/>
        </authorList>
    </citation>
    <scope>NUCLEOTIDE SEQUENCE [LARGE SCALE GENOMIC DNA]</scope>
    <source>
        <strain evidence="8 9">ATCC 49751</strain>
    </source>
</reference>
<dbReference type="GO" id="GO:0003941">
    <property type="term" value="F:L-serine ammonia-lyase activity"/>
    <property type="evidence" value="ECO:0007669"/>
    <property type="project" value="UniProtKB-EC"/>
</dbReference>
<dbReference type="GO" id="GO:0006565">
    <property type="term" value="P:L-serine catabolic process"/>
    <property type="evidence" value="ECO:0007669"/>
    <property type="project" value="TreeGrafter"/>
</dbReference>
<evidence type="ECO:0000313" key="9">
    <source>
        <dbReference type="Proteomes" id="UP000054869"/>
    </source>
</evidence>
<dbReference type="STRING" id="45067.Llan_0829"/>
<dbReference type="InterPro" id="IPR036052">
    <property type="entry name" value="TrpB-like_PALP_sf"/>
</dbReference>
<comment type="similarity">
    <text evidence="2">Belongs to the serine/threonine dehydratase family.</text>
</comment>
<sequence length="303" mass="32721">MVTQVLHHQTPLIYSQYLKNKMGKDVYFKVEALQPTGSFKIRGIGKLCQHYTQQGYTHFVASSGGNAGIAVAYAGMKLGIPTTVFIPTSSHQIYVNEIQSYGAQVIVEGAVWDDAHQAALSFVNEHKAAYIPPFDHPIIWSGHASMISEVSATGLHPDLVIVAVGGGGLACGVLQGMHQVHWEAVPLIAVETIGADAFHQSVLAKQRVVLKTITSKATSLGAKQIAERLFQWTAEHPIKNIVVSDENAEAGARAFAKDKRILVELSAGAPLSLVYQNHSVLKDAQSILVIVCGGVNTQFFDER</sequence>
<evidence type="ECO:0000256" key="2">
    <source>
        <dbReference type="ARBA" id="ARBA00010869"/>
    </source>
</evidence>
<dbReference type="PANTHER" id="PTHR48078">
    <property type="entry name" value="THREONINE DEHYDRATASE, MITOCHONDRIAL-RELATED"/>
    <property type="match status" value="1"/>
</dbReference>
<evidence type="ECO:0000256" key="3">
    <source>
        <dbReference type="ARBA" id="ARBA00012093"/>
    </source>
</evidence>
<dbReference type="PATRIC" id="fig|45067.4.peg.860"/>
<dbReference type="RefSeq" id="WP_028373373.1">
    <property type="nucleotide sequence ID" value="NZ_CAAAJD010000014.1"/>
</dbReference>
<organism evidence="8 9">
    <name type="scientific">Legionella lansingensis</name>
    <dbReference type="NCBI Taxonomy" id="45067"/>
    <lineage>
        <taxon>Bacteria</taxon>
        <taxon>Pseudomonadati</taxon>
        <taxon>Pseudomonadota</taxon>
        <taxon>Gammaproteobacteria</taxon>
        <taxon>Legionellales</taxon>
        <taxon>Legionellaceae</taxon>
        <taxon>Legionella</taxon>
    </lineage>
</organism>
<dbReference type="SUPFAM" id="SSF53686">
    <property type="entry name" value="Tryptophan synthase beta subunit-like PLP-dependent enzymes"/>
    <property type="match status" value="1"/>
</dbReference>
<dbReference type="PROSITE" id="PS00165">
    <property type="entry name" value="DEHYDRATASE_SER_THR"/>
    <property type="match status" value="1"/>
</dbReference>
<dbReference type="EC" id="4.3.1.17" evidence="3"/>
<dbReference type="InterPro" id="IPR000634">
    <property type="entry name" value="Ser/Thr_deHydtase_PyrdxlP-BS"/>
</dbReference>
<evidence type="ECO:0000256" key="1">
    <source>
        <dbReference type="ARBA" id="ARBA00001933"/>
    </source>
</evidence>
<evidence type="ECO:0000256" key="6">
    <source>
        <dbReference type="ARBA" id="ARBA00049406"/>
    </source>
</evidence>
<protein>
    <recommendedName>
        <fullName evidence="3">L-serine ammonia-lyase</fullName>
        <ecNumber evidence="3">4.3.1.17</ecNumber>
    </recommendedName>
</protein>
<dbReference type="eggNOG" id="COG1171">
    <property type="taxonomic scope" value="Bacteria"/>
</dbReference>
<dbReference type="EMBL" id="LNYI01000014">
    <property type="protein sequence ID" value="KTD23458.1"/>
    <property type="molecule type" value="Genomic_DNA"/>
</dbReference>
<name>A0A0W0VTW0_9GAMM</name>
<dbReference type="GO" id="GO:0004794">
    <property type="term" value="F:threonine deaminase activity"/>
    <property type="evidence" value="ECO:0007669"/>
    <property type="project" value="TreeGrafter"/>
</dbReference>
<dbReference type="InterPro" id="IPR050147">
    <property type="entry name" value="Ser/Thr_Dehydratase"/>
</dbReference>
<dbReference type="AlphaFoldDB" id="A0A0W0VTW0"/>
<dbReference type="GO" id="GO:0009097">
    <property type="term" value="P:isoleucine biosynthetic process"/>
    <property type="evidence" value="ECO:0007669"/>
    <property type="project" value="TreeGrafter"/>
</dbReference>
<comment type="caution">
    <text evidence="8">The sequence shown here is derived from an EMBL/GenBank/DDBJ whole genome shotgun (WGS) entry which is preliminary data.</text>
</comment>
<keyword evidence="9" id="KW-1185">Reference proteome</keyword>
<dbReference type="Pfam" id="PF00291">
    <property type="entry name" value="PALP"/>
    <property type="match status" value="1"/>
</dbReference>
<evidence type="ECO:0000313" key="8">
    <source>
        <dbReference type="EMBL" id="KTD23458.1"/>
    </source>
</evidence>
<gene>
    <name evidence="8" type="primary">ilvA</name>
    <name evidence="8" type="ORF">Llan_0829</name>
</gene>
<dbReference type="OrthoDB" id="9811476at2"/>
<accession>A0A0W0VTW0</accession>
<keyword evidence="4" id="KW-0663">Pyridoxal phosphate</keyword>
<proteinExistence type="inferred from homology"/>
<comment type="cofactor">
    <cofactor evidence="1">
        <name>pyridoxal 5'-phosphate</name>
        <dbReference type="ChEBI" id="CHEBI:597326"/>
    </cofactor>
</comment>
<dbReference type="GO" id="GO:0006567">
    <property type="term" value="P:L-threonine catabolic process"/>
    <property type="evidence" value="ECO:0007669"/>
    <property type="project" value="TreeGrafter"/>
</dbReference>
<evidence type="ECO:0000256" key="5">
    <source>
        <dbReference type="ARBA" id="ARBA00023239"/>
    </source>
</evidence>
<dbReference type="PANTHER" id="PTHR48078:SF2">
    <property type="entry name" value="CATABOLIC L-SERINE_THREONINE DEHYDRATASE"/>
    <property type="match status" value="1"/>
</dbReference>
<dbReference type="InterPro" id="IPR001926">
    <property type="entry name" value="TrpB-like_PALP"/>
</dbReference>
<comment type="catalytic activity">
    <reaction evidence="6">
        <text>L-serine = pyruvate + NH4(+)</text>
        <dbReference type="Rhea" id="RHEA:19169"/>
        <dbReference type="ChEBI" id="CHEBI:15361"/>
        <dbReference type="ChEBI" id="CHEBI:28938"/>
        <dbReference type="ChEBI" id="CHEBI:33384"/>
        <dbReference type="EC" id="4.3.1.17"/>
    </reaction>
</comment>